<evidence type="ECO:0000313" key="4">
    <source>
        <dbReference type="EMBL" id="KXU35906.1"/>
    </source>
</evidence>
<sequence length="411" mass="45383">MTQTEPPPPHQQHTSSPHSPPPPSSADTTPARAQETPPDRPRLLLIRRRYLGDIVLLGSVLKNLRLHWPTAQIALLADRAYAPVAALHPEVDRVRSFPAKLTQWPRFIRELRCTRFTHVFDFDNSDRTALVTRLTAAPIRLTYEREGQTFRHRWAYTGSVKLRERDFCSQHITETYLQLIAASGVSIRTREVSLPPRPADLAHTQRFAAPHSATTPASPGGPTDTGRAFHTAVQRPRILVHPGSRSRYRVWPAERFAAVCDRLQDELDAQVFLVAGAGERGTAQAIRAAAQSHLVLIDEALSIGGLAALCSRFDLMLCHDSGPMHLAAAVGTPVVALFGSQNAANWSPLGQGHQVLQTALPCTCLPDTPTPCQKDDSYRSYCVRKLSPETVFNACAQSLAYLQQPDFRDSA</sequence>
<dbReference type="AlphaFoldDB" id="A0A139SMS0"/>
<dbReference type="SUPFAM" id="SSF53756">
    <property type="entry name" value="UDP-Glycosyltransferase/glycogen phosphorylase"/>
    <property type="match status" value="1"/>
</dbReference>
<organism evidence="4 5">
    <name type="scientific">Cephaloticoccus primus</name>
    <dbReference type="NCBI Taxonomy" id="1548207"/>
    <lineage>
        <taxon>Bacteria</taxon>
        <taxon>Pseudomonadati</taxon>
        <taxon>Verrucomicrobiota</taxon>
        <taxon>Opitutia</taxon>
        <taxon>Opitutales</taxon>
        <taxon>Opitutaceae</taxon>
        <taxon>Cephaloticoccus</taxon>
    </lineage>
</organism>
<dbReference type="GO" id="GO:0005829">
    <property type="term" value="C:cytosol"/>
    <property type="evidence" value="ECO:0007669"/>
    <property type="project" value="TreeGrafter"/>
</dbReference>
<gene>
    <name evidence="4" type="ORF">AXK11_05085</name>
</gene>
<evidence type="ECO:0000313" key="5">
    <source>
        <dbReference type="Proteomes" id="UP000070058"/>
    </source>
</evidence>
<evidence type="ECO:0000256" key="3">
    <source>
        <dbReference type="SAM" id="MobiDB-lite"/>
    </source>
</evidence>
<feature type="region of interest" description="Disordered" evidence="3">
    <location>
        <begin position="1"/>
        <end position="39"/>
    </location>
</feature>
<dbReference type="OrthoDB" id="9797795at2"/>
<keyword evidence="1" id="KW-0328">Glycosyltransferase</keyword>
<keyword evidence="2" id="KW-0808">Transferase</keyword>
<protein>
    <recommendedName>
        <fullName evidence="6">Glycosyl transferase family 9</fullName>
    </recommendedName>
</protein>
<evidence type="ECO:0000256" key="1">
    <source>
        <dbReference type="ARBA" id="ARBA00022676"/>
    </source>
</evidence>
<dbReference type="RefSeq" id="WP_068629897.1">
    <property type="nucleotide sequence ID" value="NZ_LSZQ01000041.1"/>
</dbReference>
<dbReference type="Pfam" id="PF01075">
    <property type="entry name" value="Glyco_transf_9"/>
    <property type="match status" value="1"/>
</dbReference>
<reference evidence="5" key="1">
    <citation type="submission" date="2016-02" db="EMBL/GenBank/DDBJ databases">
        <authorList>
            <person name="Sanders J.G."/>
            <person name="Lin J.Y."/>
            <person name="Wertz J.T."/>
            <person name="Russell J.A."/>
            <person name="Moreau C.S."/>
            <person name="Powell S."/>
        </authorList>
    </citation>
    <scope>NUCLEOTIDE SEQUENCE [LARGE SCALE GENOMIC DNA]</scope>
    <source>
        <strain evidence="5">CAG34</strain>
    </source>
</reference>
<dbReference type="InterPro" id="IPR051199">
    <property type="entry name" value="LPS_LOS_Heptosyltrfase"/>
</dbReference>
<dbReference type="GO" id="GO:0008713">
    <property type="term" value="F:ADP-heptose-lipopolysaccharide heptosyltransferase activity"/>
    <property type="evidence" value="ECO:0007669"/>
    <property type="project" value="TreeGrafter"/>
</dbReference>
<dbReference type="STRING" id="1548207.AXK11_05085"/>
<keyword evidence="5" id="KW-1185">Reference proteome</keyword>
<feature type="compositionally biased region" description="Pro residues" evidence="3">
    <location>
        <begin position="1"/>
        <end position="10"/>
    </location>
</feature>
<proteinExistence type="predicted"/>
<comment type="caution">
    <text evidence="4">The sequence shown here is derived from an EMBL/GenBank/DDBJ whole genome shotgun (WGS) entry which is preliminary data.</text>
</comment>
<dbReference type="Proteomes" id="UP000070058">
    <property type="component" value="Unassembled WGS sequence"/>
</dbReference>
<dbReference type="CDD" id="cd03789">
    <property type="entry name" value="GT9_LPS_heptosyltransferase"/>
    <property type="match status" value="1"/>
</dbReference>
<dbReference type="PANTHER" id="PTHR30160">
    <property type="entry name" value="TETRAACYLDISACCHARIDE 4'-KINASE-RELATED"/>
    <property type="match status" value="1"/>
</dbReference>
<evidence type="ECO:0008006" key="6">
    <source>
        <dbReference type="Google" id="ProtNLM"/>
    </source>
</evidence>
<dbReference type="PANTHER" id="PTHR30160:SF1">
    <property type="entry name" value="LIPOPOLYSACCHARIDE 1,2-N-ACETYLGLUCOSAMINETRANSFERASE-RELATED"/>
    <property type="match status" value="1"/>
</dbReference>
<name>A0A139SMS0_9BACT</name>
<dbReference type="InterPro" id="IPR002201">
    <property type="entry name" value="Glyco_trans_9"/>
</dbReference>
<dbReference type="EMBL" id="LSZQ01000041">
    <property type="protein sequence ID" value="KXU35906.1"/>
    <property type="molecule type" value="Genomic_DNA"/>
</dbReference>
<dbReference type="GO" id="GO:0009244">
    <property type="term" value="P:lipopolysaccharide core region biosynthetic process"/>
    <property type="evidence" value="ECO:0007669"/>
    <property type="project" value="TreeGrafter"/>
</dbReference>
<dbReference type="Gene3D" id="3.40.50.2000">
    <property type="entry name" value="Glycogen Phosphorylase B"/>
    <property type="match status" value="2"/>
</dbReference>
<accession>A0A139SMS0</accession>
<evidence type="ECO:0000256" key="2">
    <source>
        <dbReference type="ARBA" id="ARBA00022679"/>
    </source>
</evidence>